<keyword evidence="3 10" id="KW-0863">Zinc-finger</keyword>
<name>A0AA85FSY9_9TREM</name>
<dbReference type="InterPro" id="IPR040386">
    <property type="entry name" value="P66"/>
</dbReference>
<evidence type="ECO:0000259" key="14">
    <source>
        <dbReference type="PROSITE" id="PS50114"/>
    </source>
</evidence>
<evidence type="ECO:0000256" key="2">
    <source>
        <dbReference type="ARBA" id="ARBA00022723"/>
    </source>
</evidence>
<accession>A0AA85FSY9</accession>
<evidence type="ECO:0000256" key="10">
    <source>
        <dbReference type="PROSITE-ProRule" id="PRU00094"/>
    </source>
</evidence>
<dbReference type="WBParaSite" id="SRDH1_64560.1">
    <property type="protein sequence ID" value="SRDH1_64560.1"/>
    <property type="gene ID" value="SRDH1_64560"/>
</dbReference>
<evidence type="ECO:0000313" key="16">
    <source>
        <dbReference type="Proteomes" id="UP000050792"/>
    </source>
</evidence>
<dbReference type="Proteomes" id="UP000050792">
    <property type="component" value="Unassembled WGS sequence"/>
</dbReference>
<feature type="region of interest" description="Disordered" evidence="13">
    <location>
        <begin position="1151"/>
        <end position="1170"/>
    </location>
</feature>
<dbReference type="SMART" id="SM00980">
    <property type="entry name" value="THAP"/>
    <property type="match status" value="1"/>
</dbReference>
<evidence type="ECO:0000259" key="15">
    <source>
        <dbReference type="PROSITE" id="PS50950"/>
    </source>
</evidence>
<dbReference type="GO" id="GO:0000122">
    <property type="term" value="P:negative regulation of transcription by RNA polymerase II"/>
    <property type="evidence" value="ECO:0007669"/>
    <property type="project" value="InterPro"/>
</dbReference>
<feature type="coiled-coil region" evidence="12">
    <location>
        <begin position="892"/>
        <end position="922"/>
    </location>
</feature>
<evidence type="ECO:0000256" key="7">
    <source>
        <dbReference type="ARBA" id="ARBA00023125"/>
    </source>
</evidence>
<dbReference type="GO" id="GO:0043565">
    <property type="term" value="F:sequence-specific DNA binding"/>
    <property type="evidence" value="ECO:0007669"/>
    <property type="project" value="InterPro"/>
</dbReference>
<feature type="compositionally biased region" description="Low complexity" evidence="13">
    <location>
        <begin position="1427"/>
        <end position="1438"/>
    </location>
</feature>
<feature type="region of interest" description="Disordered" evidence="13">
    <location>
        <begin position="1515"/>
        <end position="1534"/>
    </location>
</feature>
<keyword evidence="7 11" id="KW-0238">DNA-binding</keyword>
<feature type="compositionally biased region" description="Polar residues" evidence="13">
    <location>
        <begin position="285"/>
        <end position="298"/>
    </location>
</feature>
<dbReference type="GO" id="GO:0016581">
    <property type="term" value="C:NuRD complex"/>
    <property type="evidence" value="ECO:0007669"/>
    <property type="project" value="TreeGrafter"/>
</dbReference>
<feature type="coiled-coil region" evidence="12">
    <location>
        <begin position="1792"/>
        <end position="1819"/>
    </location>
</feature>
<dbReference type="PROSITE" id="PS50950">
    <property type="entry name" value="ZF_THAP"/>
    <property type="match status" value="1"/>
</dbReference>
<feature type="compositionally biased region" description="Polar residues" evidence="13">
    <location>
        <begin position="537"/>
        <end position="574"/>
    </location>
</feature>
<keyword evidence="5" id="KW-0805">Transcription regulation</keyword>
<feature type="region of interest" description="Disordered" evidence="13">
    <location>
        <begin position="1250"/>
        <end position="1276"/>
    </location>
</feature>
<keyword evidence="9" id="KW-0539">Nucleus</keyword>
<feature type="compositionally biased region" description="Polar residues" evidence="13">
    <location>
        <begin position="1160"/>
        <end position="1170"/>
    </location>
</feature>
<dbReference type="SUPFAM" id="SSF57716">
    <property type="entry name" value="Glucocorticoid receptor-like (DNA-binding domain)"/>
    <property type="match status" value="1"/>
</dbReference>
<evidence type="ECO:0000256" key="9">
    <source>
        <dbReference type="ARBA" id="ARBA00023242"/>
    </source>
</evidence>
<evidence type="ECO:0000256" key="4">
    <source>
        <dbReference type="ARBA" id="ARBA00022833"/>
    </source>
</evidence>
<feature type="coiled-coil region" evidence="12">
    <location>
        <begin position="1205"/>
        <end position="1239"/>
    </location>
</feature>
<evidence type="ECO:0000256" key="5">
    <source>
        <dbReference type="ARBA" id="ARBA00023015"/>
    </source>
</evidence>
<feature type="region of interest" description="Disordered" evidence="13">
    <location>
        <begin position="535"/>
        <end position="574"/>
    </location>
</feature>
<keyword evidence="8" id="KW-0804">Transcription</keyword>
<evidence type="ECO:0000256" key="11">
    <source>
        <dbReference type="PROSITE-ProRule" id="PRU00309"/>
    </source>
</evidence>
<organism evidence="16 17">
    <name type="scientific">Schistosoma rodhaini</name>
    <dbReference type="NCBI Taxonomy" id="6188"/>
    <lineage>
        <taxon>Eukaryota</taxon>
        <taxon>Metazoa</taxon>
        <taxon>Spiralia</taxon>
        <taxon>Lophotrochozoa</taxon>
        <taxon>Platyhelminthes</taxon>
        <taxon>Trematoda</taxon>
        <taxon>Digenea</taxon>
        <taxon>Strigeidida</taxon>
        <taxon>Schistosomatoidea</taxon>
        <taxon>Schistosomatidae</taxon>
        <taxon>Schistosoma</taxon>
    </lineage>
</organism>
<dbReference type="PANTHER" id="PTHR13455">
    <property type="entry name" value="TRANSCRIPTIONAL REPRESSOR P66-RELATED"/>
    <property type="match status" value="1"/>
</dbReference>
<dbReference type="PANTHER" id="PTHR13455:SF7">
    <property type="entry name" value="SIMJANG, ISOFORM E"/>
    <property type="match status" value="1"/>
</dbReference>
<dbReference type="SMART" id="SM00692">
    <property type="entry name" value="DM3"/>
    <property type="match status" value="1"/>
</dbReference>
<feature type="region of interest" description="Disordered" evidence="13">
    <location>
        <begin position="1571"/>
        <end position="1594"/>
    </location>
</feature>
<keyword evidence="2" id="KW-0479">Metal-binding</keyword>
<keyword evidence="6 12" id="KW-0175">Coiled coil</keyword>
<evidence type="ECO:0000256" key="6">
    <source>
        <dbReference type="ARBA" id="ARBA00023054"/>
    </source>
</evidence>
<proteinExistence type="predicted"/>
<sequence>MPQCCFAGCHNRTDDGRGLSFFRFPRRDAARTASWIKACGRKEFVPSQHSRVCSQHFKYDDFERDIRSELMVIGHKRLRLKETAVPCPSSVVLQNDTKQVESGKSVYNSKRRSTINSHTEYEATQDNSGSLFSALEKVLSNEPLGEMEPTTKRQCFDDVLDLSRKSNHVTNGNDKLSSRNDDDVIMLSEDEDDRLLGSLCDEMEKENTPKQSLLSKSRAFLFKLESELRNEESALLLLQQLRANQRSHALQPKSTKVSSSVTATMRSTQSPVNQVRPAVSQAVTRNVPSTAGSRATQSPAQNTTAVNPTNATPITKVTKGMAIHALEQQCSGKKAMLRKQLERTLDKVVLPKPAVGNGLSVVPFVPSTLTNEFTSMIGLEEIVTTIQDFDPLNTDKSSEQSRFINPFSCSRCGTDFTPVWKRKRPGSSEVVCEACIVDGQRSVIHKAYSSVISAALKQHAASEREIEHEYQDVVNSPAKLEAFIKEHERKLLVTQQAQVAQQQQQQMQQVASATGLHNQRYHQQQQGFQSQNVFNNASSSRHGQTNVVNSASSSQLGMPNVSSRRQATSNNASVNSPVSLPIQQQGHAAGNVVQQLASRYQQLTKAAVAAVVGGGQSPVNHSVTNNSATANLMMTAATNPMLAAVSATNQQQQSVAQQQLTAAALAQQRLAAVAALNFQHQQPHHTQPSTGAVTPNSPIDHLAQFTQMQTLLMSSLLGNAAAATGAQATANTRQQQQQILQHALLQYTYLLQQQQAAAAAQAQQQQNQQVNAAALQQLMSGAAANPAACMTLLQNLWALNAASNGVKKPIESSNLRRAVSKDVISFLKACISTHQMAEDSSGLGYRLEEIQSSIAEGRLMLNVLRSLPTTENNDAFIVRFEDLISRLENYQLHNRKSEVKDVKLQLRTLKEQQDRIQSLLDQTATSIQDSGLSVAPGGSSSDTQANVMFSNSASTLLSKFESLLSNGNNQGCQKDADRVPCRVNCSRNFKPKQEPGDTTQGNDKLSTLNTKLLLKPLDCEESTDLSTQFDVHLSELQKLIEESERFDEMVKRLVLITRKANLGESTKLLGDISKRFSELQISFNSLKESYDSLHSEPQLPPELRKVQLSSFHEFLNSLSRNFDSTKECFYTIHHLVKATIKQQLANGTLQDVDHSDDENNSTLPVNSTGSVTVKDSNIELNTSKQINHEHVEDVDPEFLTQKAYLIALQQRTAQEKEEIAKLLQQRDELAGRLASLKAAASRASFDTLDTSGNLVESTQTDELENGNERNNESVSVSPDILSSLEAKKRELNELKTQLELLRKAEAKIAEFTPVLQGPRDINNSNIATLPQETLDNKRVTSVSQSILPEASSPRTRFEIYKDDSDDLVNTKPAENVSLSSDLSTKADSVTFQQPEVTCIDNTERLYVNMREARIQIEEQRNRYDRITSTGINNTNSSTQKPLQHVSCSGASVATSQDRTTLATWGGSSPVPSCSSEASETSDEGDGVSVSDSLPLSTRLSVCAVNNAPNVIRSVPNGHSKSVTSSVATSSLDMPGEPCSVIKRASRKCKDIHRNNLDNVYVSSTGDVPYKLSLPQVGRSPSPPTRHKNKSGDTEIQDGLNKLIDQRLHSQQNSLGEHTNASTNQNTGVLGHIVVASNCNDFDDGRMSDLSGAIANERIQRLETNVAQLYQVCRCLMLENSHLNSAVTQLMLHNSSHQPISSITSLEPSISAVGSIAFHQCQCSSSVPSYNQILLTDSGASYQAMLYRQEHPSKSLPCSLNACPRSSVVYAPNSLRDTDQPLTQSGVHDVPQIQLLINQIMQQQSNLTQLQLELHRLTRSQSQIKPSLLPTDGNFYGPLLSHPENTGLSFPAVTAHLLQGTAGFPPSVESIGRQVNFTGTTNSPQVLGNSLVSPQTVSANWSLNTVPNVHQCSRDATFSNIGQRPSVQTASIPSSVLLADPSVNLTSPHGSSIGQNNIGFNRHI</sequence>
<reference evidence="17" key="2">
    <citation type="submission" date="2023-11" db="UniProtKB">
        <authorList>
            <consortium name="WormBaseParasite"/>
        </authorList>
    </citation>
    <scope>IDENTIFICATION</scope>
</reference>
<comment type="subcellular location">
    <subcellularLocation>
        <location evidence="1">Nucleus</location>
    </subcellularLocation>
</comment>
<keyword evidence="4" id="KW-0862">Zinc</keyword>
<evidence type="ECO:0000256" key="13">
    <source>
        <dbReference type="SAM" id="MobiDB-lite"/>
    </source>
</evidence>
<feature type="domain" description="GATA-type" evidence="14">
    <location>
        <begin position="408"/>
        <end position="435"/>
    </location>
</feature>
<feature type="region of interest" description="Disordered" evidence="13">
    <location>
        <begin position="1427"/>
        <end position="1491"/>
    </location>
</feature>
<evidence type="ECO:0000256" key="8">
    <source>
        <dbReference type="ARBA" id="ARBA00023163"/>
    </source>
</evidence>
<feature type="compositionally biased region" description="Low complexity" evidence="13">
    <location>
        <begin position="299"/>
        <end position="311"/>
    </location>
</feature>
<evidence type="ECO:0000256" key="12">
    <source>
        <dbReference type="SAM" id="Coils"/>
    </source>
</evidence>
<protein>
    <recommendedName>
        <fullName evidence="18">THAP-type domain-containing protein</fullName>
    </recommendedName>
</protein>
<dbReference type="InterPro" id="IPR000679">
    <property type="entry name" value="Znf_GATA"/>
</dbReference>
<dbReference type="PROSITE" id="PS50114">
    <property type="entry name" value="GATA_ZN_FINGER_2"/>
    <property type="match status" value="1"/>
</dbReference>
<feature type="compositionally biased region" description="Low complexity" evidence="13">
    <location>
        <begin position="1467"/>
        <end position="1478"/>
    </location>
</feature>
<dbReference type="InterPro" id="IPR038441">
    <property type="entry name" value="THAP_Znf_sf"/>
</dbReference>
<evidence type="ECO:0008006" key="18">
    <source>
        <dbReference type="Google" id="ProtNLM"/>
    </source>
</evidence>
<dbReference type="Pfam" id="PF05485">
    <property type="entry name" value="THAP"/>
    <property type="match status" value="1"/>
</dbReference>
<feature type="compositionally biased region" description="Low complexity" evidence="13">
    <location>
        <begin position="1519"/>
        <end position="1530"/>
    </location>
</feature>
<dbReference type="GO" id="GO:0008270">
    <property type="term" value="F:zinc ion binding"/>
    <property type="evidence" value="ECO:0007669"/>
    <property type="project" value="UniProtKB-KW"/>
</dbReference>
<evidence type="ECO:0000256" key="3">
    <source>
        <dbReference type="ARBA" id="ARBA00022771"/>
    </source>
</evidence>
<dbReference type="InterPro" id="IPR006612">
    <property type="entry name" value="THAP_Znf"/>
</dbReference>
<feature type="compositionally biased region" description="Polar residues" evidence="13">
    <location>
        <begin position="1439"/>
        <end position="1466"/>
    </location>
</feature>
<feature type="domain" description="THAP-type" evidence="15">
    <location>
        <begin position="1"/>
        <end position="89"/>
    </location>
</feature>
<evidence type="ECO:0000313" key="17">
    <source>
        <dbReference type="WBParaSite" id="SRDH1_64560.1"/>
    </source>
</evidence>
<feature type="region of interest" description="Disordered" evidence="13">
    <location>
        <begin position="285"/>
        <end position="311"/>
    </location>
</feature>
<evidence type="ECO:0000256" key="1">
    <source>
        <dbReference type="ARBA" id="ARBA00004123"/>
    </source>
</evidence>
<dbReference type="Gene3D" id="6.20.210.20">
    <property type="entry name" value="THAP domain"/>
    <property type="match status" value="1"/>
</dbReference>
<reference evidence="16" key="1">
    <citation type="submission" date="2022-06" db="EMBL/GenBank/DDBJ databases">
        <authorList>
            <person name="Berger JAMES D."/>
            <person name="Berger JAMES D."/>
        </authorList>
    </citation>
    <scope>NUCLEOTIDE SEQUENCE [LARGE SCALE GENOMIC DNA]</scope>
</reference>
<keyword evidence="16" id="KW-1185">Reference proteome</keyword>